<dbReference type="RefSeq" id="XP_018031623.1">
    <property type="nucleotide sequence ID" value="XM_018183301.1"/>
</dbReference>
<dbReference type="EMBL" id="KV441558">
    <property type="protein sequence ID" value="OAG01258.1"/>
    <property type="molecule type" value="Genomic_DNA"/>
</dbReference>
<evidence type="ECO:0000256" key="1">
    <source>
        <dbReference type="SAM" id="MobiDB-lite"/>
    </source>
</evidence>
<accession>A0A177C392</accession>
<feature type="transmembrane region" description="Helical" evidence="2">
    <location>
        <begin position="124"/>
        <end position="145"/>
    </location>
</feature>
<organism evidence="3 4">
    <name type="scientific">Paraphaeosphaeria sporulosa</name>
    <dbReference type="NCBI Taxonomy" id="1460663"/>
    <lineage>
        <taxon>Eukaryota</taxon>
        <taxon>Fungi</taxon>
        <taxon>Dikarya</taxon>
        <taxon>Ascomycota</taxon>
        <taxon>Pezizomycotina</taxon>
        <taxon>Dothideomycetes</taxon>
        <taxon>Pleosporomycetidae</taxon>
        <taxon>Pleosporales</taxon>
        <taxon>Massarineae</taxon>
        <taxon>Didymosphaeriaceae</taxon>
        <taxon>Paraphaeosphaeria</taxon>
    </lineage>
</organism>
<keyword evidence="2" id="KW-0472">Membrane</keyword>
<dbReference type="GeneID" id="28766787"/>
<gene>
    <name evidence="3" type="ORF">CC84DRAFT_1221777</name>
</gene>
<protein>
    <submittedName>
        <fullName evidence="3">Uncharacterized protein</fullName>
    </submittedName>
</protein>
<keyword evidence="2" id="KW-0812">Transmembrane</keyword>
<feature type="region of interest" description="Disordered" evidence="1">
    <location>
        <begin position="1"/>
        <end position="95"/>
    </location>
</feature>
<name>A0A177C392_9PLEO</name>
<evidence type="ECO:0000313" key="3">
    <source>
        <dbReference type="EMBL" id="OAG01258.1"/>
    </source>
</evidence>
<proteinExistence type="predicted"/>
<keyword evidence="2" id="KW-1133">Transmembrane helix</keyword>
<feature type="compositionally biased region" description="Pro residues" evidence="1">
    <location>
        <begin position="73"/>
        <end position="89"/>
    </location>
</feature>
<feature type="transmembrane region" description="Helical" evidence="2">
    <location>
        <begin position="165"/>
        <end position="185"/>
    </location>
</feature>
<reference evidence="3 4" key="1">
    <citation type="submission" date="2016-05" db="EMBL/GenBank/DDBJ databases">
        <title>Comparative analysis of secretome profiles of manganese(II)-oxidizing ascomycete fungi.</title>
        <authorList>
            <consortium name="DOE Joint Genome Institute"/>
            <person name="Zeiner C.A."/>
            <person name="Purvine S.O."/>
            <person name="Zink E.M."/>
            <person name="Wu S."/>
            <person name="Pasa-Tolic L."/>
            <person name="Chaput D.L."/>
            <person name="Haridas S."/>
            <person name="Grigoriev I.V."/>
            <person name="Santelli C.M."/>
            <person name="Hansel C.M."/>
        </authorList>
    </citation>
    <scope>NUCLEOTIDE SEQUENCE [LARGE SCALE GENOMIC DNA]</scope>
    <source>
        <strain evidence="3 4">AP3s5-JAC2a</strain>
    </source>
</reference>
<feature type="transmembrane region" description="Helical" evidence="2">
    <location>
        <begin position="205"/>
        <end position="227"/>
    </location>
</feature>
<keyword evidence="4" id="KW-1185">Reference proteome</keyword>
<dbReference type="OrthoDB" id="3792161at2759"/>
<evidence type="ECO:0000313" key="4">
    <source>
        <dbReference type="Proteomes" id="UP000077069"/>
    </source>
</evidence>
<dbReference type="InParanoid" id="A0A177C392"/>
<evidence type="ECO:0000256" key="2">
    <source>
        <dbReference type="SAM" id="Phobius"/>
    </source>
</evidence>
<sequence length="249" mass="26805">MAMVSRRRSGPVAKLNPKPKTHASPTRPSPPNLTLRGTHHRNTPRRSQSVASATPRPLAMALPPSRQRRAFAPPSPSYPTPTAHPPSQPRSPALLSDLPSRWRRARTAAATPLAQRLAMRALEVALLSLALFLVPACIQHFVRALDTTYEVVGRRARTSLDEVGWWRVGVGTGLLAAWHAVLVALSLRVIAGGGERGRRGKWSRVLGRVVVPGYLVVALVGFAYALATRMASPLVVPGQAYGHASTPHG</sequence>
<dbReference type="AlphaFoldDB" id="A0A177C392"/>
<dbReference type="Proteomes" id="UP000077069">
    <property type="component" value="Unassembled WGS sequence"/>
</dbReference>